<geneLocation type="plasmid" evidence="1">
    <name>pCMC57_02</name>
</geneLocation>
<name>A0AB33KBJ7_9ACTN</name>
<reference evidence="1" key="1">
    <citation type="submission" date="2024-07" db="EMBL/GenBank/DDBJ databases">
        <title>Complete genome sequences of cellulolytic bacteria, Kitasatospora sp. CMC57 and Streptomyces sp. CMC78, isolated from Japanese agricultural soil.</title>
        <authorList>
            <person name="Hashimoto T."/>
            <person name="Ito M."/>
            <person name="Iwamoto M."/>
            <person name="Fukahori D."/>
            <person name="Shoda T."/>
            <person name="Sakoda M."/>
            <person name="Morohoshi T."/>
            <person name="Mitsuboshi M."/>
            <person name="Nishizawa T."/>
        </authorList>
    </citation>
    <scope>NUCLEOTIDE SEQUENCE</scope>
    <source>
        <strain evidence="1">CMC57</strain>
        <plasmid evidence="1">pCMC57_02</plasmid>
    </source>
</reference>
<accession>A0AB33KBJ7</accession>
<proteinExistence type="predicted"/>
<sequence length="70" mass="8061">MRLELRQEAGPNRLECPDCEKIRRDKKLGPLALPAPTRRELLAARVSAPADAWWRLRMQHATLYPAKDRG</sequence>
<organism evidence="1">
    <name type="scientific">Kitasatospora sp. CMC57</name>
    <dbReference type="NCBI Taxonomy" id="3231513"/>
    <lineage>
        <taxon>Bacteria</taxon>
        <taxon>Bacillati</taxon>
        <taxon>Actinomycetota</taxon>
        <taxon>Actinomycetes</taxon>
        <taxon>Kitasatosporales</taxon>
        <taxon>Streptomycetaceae</taxon>
        <taxon>Kitasatospora</taxon>
    </lineage>
</organism>
<dbReference type="AlphaFoldDB" id="A0AB33KBJ7"/>
<evidence type="ECO:0008006" key="2">
    <source>
        <dbReference type="Google" id="ProtNLM"/>
    </source>
</evidence>
<dbReference type="RefSeq" id="WP_408649608.1">
    <property type="nucleotide sequence ID" value="NZ_AP035881.2"/>
</dbReference>
<protein>
    <recommendedName>
        <fullName evidence="2">Transposase</fullName>
    </recommendedName>
</protein>
<keyword evidence="1" id="KW-0614">Plasmid</keyword>
<gene>
    <name evidence="1" type="ORF">KCMC57_65290</name>
</gene>
<dbReference type="EMBL" id="AP035883">
    <property type="protein sequence ID" value="BFP50160.1"/>
    <property type="molecule type" value="Genomic_DNA"/>
</dbReference>
<evidence type="ECO:0000313" key="1">
    <source>
        <dbReference type="EMBL" id="BFP50160.1"/>
    </source>
</evidence>